<feature type="compositionally biased region" description="Basic and acidic residues" evidence="1">
    <location>
        <begin position="591"/>
        <end position="609"/>
    </location>
</feature>
<dbReference type="PANTHER" id="PTHR42085">
    <property type="entry name" value="F-BOX DOMAIN-CONTAINING PROTEIN"/>
    <property type="match status" value="1"/>
</dbReference>
<dbReference type="AlphaFoldDB" id="A0A0F4GSX8"/>
<keyword evidence="2" id="KW-0732">Signal</keyword>
<dbReference type="PANTHER" id="PTHR42085:SF2">
    <property type="entry name" value="F-BOX DOMAIN-CONTAINING PROTEIN"/>
    <property type="match status" value="1"/>
</dbReference>
<name>A0A0F4GSX8_9PEZI</name>
<evidence type="ECO:0008006" key="5">
    <source>
        <dbReference type="Google" id="ProtNLM"/>
    </source>
</evidence>
<feature type="region of interest" description="Disordered" evidence="1">
    <location>
        <begin position="534"/>
        <end position="637"/>
    </location>
</feature>
<evidence type="ECO:0000256" key="1">
    <source>
        <dbReference type="SAM" id="MobiDB-lite"/>
    </source>
</evidence>
<feature type="compositionally biased region" description="Basic and acidic residues" evidence="1">
    <location>
        <begin position="28"/>
        <end position="38"/>
    </location>
</feature>
<gene>
    <name evidence="3" type="ORF">TI39_contig341g00013</name>
</gene>
<proteinExistence type="predicted"/>
<sequence length="744" mass="83492">MKFSMRTILLAALAVTKVAALPVAGQDENAKVRRDDIQAPRANDIVQRAPDELKKAPDGKDDHVKTNDMKDTAPSGIGVARKRKRLLPASSSITQPMAEPETSSRKERKKSAPSEEEVLIPELKGPEQKPGKHSDQPPFRLFDLPDELWVAIGQMAMCDKLGRPSHGLDLRSLFERATGYLAGRIEKNELDYAYPAILHTCKRLRNELLPQYYQSLEQLPSLDPHDGYIAPAFGFWLRAIDPKLRYHLPSCEIEAPVESYFLLRSSGEALWMDFAYHRIGDRQQEFEDAADMCGKYAFTDRVRNKLRVDFEVIERDMDDAWLQEYVDTIVFKHPQLPALIKAPLPHCLQAPLLPARPPKLNETTQRERLTDLSQSSLPDLMAATKLHSDLIRDVASSSSAISTAVSSGTAQPFRLLDLPDELWIKIGKMIIDELPVTDIEMHGLFEDGDSFLNPESFTALKVLAPGVKPPAILQTCSGLRKESSLDYYKSKITVSMEQIPYKKQELVGMYLRSIGADAREQIFGAVAIKRRPNKGKTRIREVRGSRQLSTQKKKEAGDPSESEQKHEEVKQEQEEQEDTKQEEGDQADDQEIAKVDGRSHEGDPHKTNDQDGGAEEDGHRYSSPLPTSTLTLSATGRPTSLLDLPEELRIEIGKMVIDDLPITIIQAIADVSPEYSERCGHIHYQNIDTLSPGPLPPAILQTSSALRRELRPVYFREKIVIENSIRSAAPRLLLLDQYMGLVGR</sequence>
<protein>
    <recommendedName>
        <fullName evidence="5">F-box domain-containing protein</fullName>
    </recommendedName>
</protein>
<dbReference type="EMBL" id="LAFY01000333">
    <property type="protein sequence ID" value="KJY00143.1"/>
    <property type="molecule type" value="Genomic_DNA"/>
</dbReference>
<feature type="compositionally biased region" description="Basic and acidic residues" evidence="1">
    <location>
        <begin position="552"/>
        <end position="583"/>
    </location>
</feature>
<feature type="compositionally biased region" description="Basic and acidic residues" evidence="1">
    <location>
        <begin position="124"/>
        <end position="135"/>
    </location>
</feature>
<feature type="compositionally biased region" description="Basic and acidic residues" evidence="1">
    <location>
        <begin position="49"/>
        <end position="71"/>
    </location>
</feature>
<comment type="caution">
    <text evidence="3">The sequence shown here is derived from an EMBL/GenBank/DDBJ whole genome shotgun (WGS) entry which is preliminary data.</text>
</comment>
<organism evidence="3 4">
    <name type="scientific">Zymoseptoria brevis</name>
    <dbReference type="NCBI Taxonomy" id="1047168"/>
    <lineage>
        <taxon>Eukaryota</taxon>
        <taxon>Fungi</taxon>
        <taxon>Dikarya</taxon>
        <taxon>Ascomycota</taxon>
        <taxon>Pezizomycotina</taxon>
        <taxon>Dothideomycetes</taxon>
        <taxon>Dothideomycetidae</taxon>
        <taxon>Mycosphaerellales</taxon>
        <taxon>Mycosphaerellaceae</taxon>
        <taxon>Zymoseptoria</taxon>
    </lineage>
</organism>
<evidence type="ECO:0000313" key="4">
    <source>
        <dbReference type="Proteomes" id="UP000033647"/>
    </source>
</evidence>
<dbReference type="InterPro" id="IPR038883">
    <property type="entry name" value="AN11006-like"/>
</dbReference>
<accession>A0A0F4GSX8</accession>
<reference evidence="3 4" key="1">
    <citation type="submission" date="2015-03" db="EMBL/GenBank/DDBJ databases">
        <title>RNA-seq based gene annotation and comparative genomics of four Zymoseptoria species reveal species-specific pathogenicity related genes and transposable element activity.</title>
        <authorList>
            <person name="Grandaubert J."/>
            <person name="Bhattacharyya A."/>
            <person name="Stukenbrock E.H."/>
        </authorList>
    </citation>
    <scope>NUCLEOTIDE SEQUENCE [LARGE SCALE GENOMIC DNA]</scope>
    <source>
        <strain evidence="3 4">Zb18110</strain>
    </source>
</reference>
<feature type="chain" id="PRO_5002468800" description="F-box domain-containing protein" evidence="2">
    <location>
        <begin position="21"/>
        <end position="744"/>
    </location>
</feature>
<dbReference type="OrthoDB" id="3814850at2759"/>
<keyword evidence="4" id="KW-1185">Reference proteome</keyword>
<evidence type="ECO:0000313" key="3">
    <source>
        <dbReference type="EMBL" id="KJY00143.1"/>
    </source>
</evidence>
<feature type="region of interest" description="Disordered" evidence="1">
    <location>
        <begin position="28"/>
        <end position="138"/>
    </location>
</feature>
<evidence type="ECO:0000256" key="2">
    <source>
        <dbReference type="SAM" id="SignalP"/>
    </source>
</evidence>
<feature type="compositionally biased region" description="Basic and acidic residues" evidence="1">
    <location>
        <begin position="102"/>
        <end position="113"/>
    </location>
</feature>
<feature type="compositionally biased region" description="Low complexity" evidence="1">
    <location>
        <begin position="622"/>
        <end position="633"/>
    </location>
</feature>
<dbReference type="Proteomes" id="UP000033647">
    <property type="component" value="Unassembled WGS sequence"/>
</dbReference>
<feature type="signal peptide" evidence="2">
    <location>
        <begin position="1"/>
        <end position="20"/>
    </location>
</feature>